<reference evidence="4 5" key="1">
    <citation type="submission" date="2019-04" db="EMBL/GenBank/DDBJ databases">
        <title>Phreatobacter aquaticus sp. nov.</title>
        <authorList>
            <person name="Choi A."/>
        </authorList>
    </citation>
    <scope>NUCLEOTIDE SEQUENCE [LARGE SCALE GENOMIC DNA]</scope>
    <source>
        <strain evidence="4 5">KCTC 52518</strain>
    </source>
</reference>
<feature type="compositionally biased region" description="Basic and acidic residues" evidence="1">
    <location>
        <begin position="485"/>
        <end position="495"/>
    </location>
</feature>
<dbReference type="CDD" id="cd01948">
    <property type="entry name" value="EAL"/>
    <property type="match status" value="1"/>
</dbReference>
<dbReference type="Gene3D" id="3.20.20.450">
    <property type="entry name" value="EAL domain"/>
    <property type="match status" value="1"/>
</dbReference>
<dbReference type="KEGG" id="pstg:E8M01_17010"/>
<dbReference type="AlphaFoldDB" id="A0A4D7BCL9"/>
<dbReference type="SMART" id="SM00052">
    <property type="entry name" value="EAL"/>
    <property type="match status" value="1"/>
</dbReference>
<dbReference type="GO" id="GO:0071111">
    <property type="term" value="F:cyclic-guanylate-specific phosphodiesterase activity"/>
    <property type="evidence" value="ECO:0007669"/>
    <property type="project" value="InterPro"/>
</dbReference>
<evidence type="ECO:0000313" key="4">
    <source>
        <dbReference type="EMBL" id="QCI65762.1"/>
    </source>
</evidence>
<dbReference type="InterPro" id="IPR001633">
    <property type="entry name" value="EAL_dom"/>
</dbReference>
<feature type="transmembrane region" description="Helical" evidence="2">
    <location>
        <begin position="34"/>
        <end position="52"/>
    </location>
</feature>
<dbReference type="InterPro" id="IPR035919">
    <property type="entry name" value="EAL_sf"/>
</dbReference>
<keyword evidence="2" id="KW-0812">Transmembrane</keyword>
<dbReference type="SUPFAM" id="SSF141868">
    <property type="entry name" value="EAL domain-like"/>
    <property type="match status" value="1"/>
</dbReference>
<name>A0A4D7BCL9_9HYPH</name>
<feature type="compositionally biased region" description="Low complexity" evidence="1">
    <location>
        <begin position="469"/>
        <end position="484"/>
    </location>
</feature>
<organism evidence="4 5">
    <name type="scientific">Phreatobacter stygius</name>
    <dbReference type="NCBI Taxonomy" id="1940610"/>
    <lineage>
        <taxon>Bacteria</taxon>
        <taxon>Pseudomonadati</taxon>
        <taxon>Pseudomonadota</taxon>
        <taxon>Alphaproteobacteria</taxon>
        <taxon>Hyphomicrobiales</taxon>
        <taxon>Phreatobacteraceae</taxon>
        <taxon>Phreatobacter</taxon>
    </lineage>
</organism>
<protein>
    <submittedName>
        <fullName evidence="4">EAL domain-containing protein</fullName>
    </submittedName>
</protein>
<dbReference type="OrthoDB" id="7178689at2"/>
<evidence type="ECO:0000259" key="3">
    <source>
        <dbReference type="PROSITE" id="PS50883"/>
    </source>
</evidence>
<proteinExistence type="predicted"/>
<evidence type="ECO:0000313" key="5">
    <source>
        <dbReference type="Proteomes" id="UP000298781"/>
    </source>
</evidence>
<dbReference type="PANTHER" id="PTHR33121">
    <property type="entry name" value="CYCLIC DI-GMP PHOSPHODIESTERASE PDEF"/>
    <property type="match status" value="1"/>
</dbReference>
<gene>
    <name evidence="4" type="ORF">E8M01_17010</name>
</gene>
<dbReference type="PROSITE" id="PS50883">
    <property type="entry name" value="EAL"/>
    <property type="match status" value="1"/>
</dbReference>
<dbReference type="Pfam" id="PF00563">
    <property type="entry name" value="EAL"/>
    <property type="match status" value="1"/>
</dbReference>
<accession>A0A4D7BCL9</accession>
<keyword evidence="2" id="KW-0472">Membrane</keyword>
<keyword evidence="5" id="KW-1185">Reference proteome</keyword>
<sequence>MPRSGSFFVALCMVTIAVSVAALAYLVANVEAGFSTAIGFGLLLAMVIGHLGSQRSGDRLVVEARLADLTRVTGDVARDMTELARRVERFETMAMDKARAATEPIAEEIGQLGALVKQFAETLQVHEAAIVRATAVAVQPAAALPPVGPLAASLSAAVPATSPDTELPPQAADVPVAAATQAQGANSQRLIETLRQRLDRSDLAPALEAVLPDVFDGLSRAEAVASITAAIDSRRIDLYLQPIVTLPQRKVRWYQASVRLRSADGDLLLPSDYRELAETAGLMPALDVEALGRCIQVVRRLTSRNRDVGLVCDLAGVSLGDAAFSTELVALLDANRALAGSLVLGFRQDAVRNLSPLDIETLGALSDLGFRFAMDGVGDLRIEPRDLAEKGFRQIKVPADLMLARAGAAGAAIHPADLAGLFARYGIDFVVEGIETEPLVVDLLDYEVKFAQGPLFSPPRPVRAEVLSEAAAAPAPQPAPAARAPRSEPRAEPRPAEPQSLGAAALALGAVGAPREARRAGGIGQGLRALIRERS</sequence>
<dbReference type="PANTHER" id="PTHR33121:SF79">
    <property type="entry name" value="CYCLIC DI-GMP PHOSPHODIESTERASE PDED-RELATED"/>
    <property type="match status" value="1"/>
</dbReference>
<feature type="domain" description="EAL" evidence="3">
    <location>
        <begin position="220"/>
        <end position="473"/>
    </location>
</feature>
<dbReference type="InterPro" id="IPR050706">
    <property type="entry name" value="Cyclic-di-GMP_PDE-like"/>
</dbReference>
<dbReference type="RefSeq" id="WP_136961208.1">
    <property type="nucleotide sequence ID" value="NZ_CP039690.1"/>
</dbReference>
<dbReference type="EMBL" id="CP039690">
    <property type="protein sequence ID" value="QCI65762.1"/>
    <property type="molecule type" value="Genomic_DNA"/>
</dbReference>
<dbReference type="Proteomes" id="UP000298781">
    <property type="component" value="Chromosome"/>
</dbReference>
<keyword evidence="2" id="KW-1133">Transmembrane helix</keyword>
<evidence type="ECO:0000256" key="1">
    <source>
        <dbReference type="SAM" id="MobiDB-lite"/>
    </source>
</evidence>
<feature type="region of interest" description="Disordered" evidence="1">
    <location>
        <begin position="469"/>
        <end position="499"/>
    </location>
</feature>
<evidence type="ECO:0000256" key="2">
    <source>
        <dbReference type="SAM" id="Phobius"/>
    </source>
</evidence>
<feature type="transmembrane region" description="Helical" evidence="2">
    <location>
        <begin position="7"/>
        <end position="28"/>
    </location>
</feature>